<feature type="transmembrane region" description="Helical" evidence="1">
    <location>
        <begin position="20"/>
        <end position="50"/>
    </location>
</feature>
<gene>
    <name evidence="2" type="ORF">SAMN05216279_12321</name>
</gene>
<accession>A0A1G5PFM5</accession>
<dbReference type="STRING" id="237610.BJP27_16555"/>
<evidence type="ECO:0000313" key="2">
    <source>
        <dbReference type="EMBL" id="SCZ48335.1"/>
    </source>
</evidence>
<comment type="caution">
    <text evidence="2">The sequence shown here is derived from an EMBL/GenBank/DDBJ whole genome shotgun (WGS) entry which is preliminary data.</text>
</comment>
<proteinExistence type="predicted"/>
<name>A0A1G5PFM5_9PSED</name>
<sequence>MSNTKLSPSVTSDRRASGWLARLLAAAWQLAQVFWVGPLVALHLCIPVALAQAGWAPLLIQSGREELLRMMLSAAGGGVFTQIVVLVWWAGVGALWRDLRGQLLLASALAVVLQNELARFWTGPTALAGYLVLLLCGLILVLQPVPGRAPDSQTV</sequence>
<protein>
    <submittedName>
        <fullName evidence="2">Uncharacterized protein</fullName>
    </submittedName>
</protein>
<organism evidence="2 3">
    <name type="scientific">Pseudomonas oryzihabitans</name>
    <dbReference type="NCBI Taxonomy" id="47885"/>
    <lineage>
        <taxon>Bacteria</taxon>
        <taxon>Pseudomonadati</taxon>
        <taxon>Pseudomonadota</taxon>
        <taxon>Gammaproteobacteria</taxon>
        <taxon>Pseudomonadales</taxon>
        <taxon>Pseudomonadaceae</taxon>
        <taxon>Pseudomonas</taxon>
    </lineage>
</organism>
<reference evidence="3" key="1">
    <citation type="submission" date="2016-10" db="EMBL/GenBank/DDBJ databases">
        <authorList>
            <person name="de Groot N.N."/>
        </authorList>
    </citation>
    <scope>NUCLEOTIDE SEQUENCE [LARGE SCALE GENOMIC DNA]</scope>
    <source>
        <strain evidence="3">DSM 15758</strain>
    </source>
</reference>
<dbReference type="Proteomes" id="UP000183046">
    <property type="component" value="Unassembled WGS sequence"/>
</dbReference>
<evidence type="ECO:0000313" key="3">
    <source>
        <dbReference type="Proteomes" id="UP000183046"/>
    </source>
</evidence>
<dbReference type="AlphaFoldDB" id="A0A1G5PFM5"/>
<feature type="transmembrane region" description="Helical" evidence="1">
    <location>
        <begin position="70"/>
        <end position="91"/>
    </location>
</feature>
<keyword evidence="1" id="KW-1133">Transmembrane helix</keyword>
<dbReference type="EMBL" id="FMWB01000023">
    <property type="protein sequence ID" value="SCZ48335.1"/>
    <property type="molecule type" value="Genomic_DNA"/>
</dbReference>
<feature type="transmembrane region" description="Helical" evidence="1">
    <location>
        <begin position="127"/>
        <end position="145"/>
    </location>
</feature>
<evidence type="ECO:0000256" key="1">
    <source>
        <dbReference type="SAM" id="Phobius"/>
    </source>
</evidence>
<keyword evidence="1" id="KW-0812">Transmembrane</keyword>
<keyword evidence="1" id="KW-0472">Membrane</keyword>